<keyword evidence="3" id="KW-0804">Transcription</keyword>
<gene>
    <name evidence="6" type="ORF">QEO92_04265</name>
</gene>
<name>A0ABY8M6L0_9HYPH</name>
<dbReference type="SUPFAM" id="SSF46689">
    <property type="entry name" value="Homeodomain-like"/>
    <property type="match status" value="1"/>
</dbReference>
<evidence type="ECO:0000259" key="5">
    <source>
        <dbReference type="PROSITE" id="PS50977"/>
    </source>
</evidence>
<dbReference type="Proteomes" id="UP001227095">
    <property type="component" value="Chromosome"/>
</dbReference>
<keyword evidence="2 4" id="KW-0238">DNA-binding</keyword>
<proteinExistence type="predicted"/>
<dbReference type="InterPro" id="IPR036271">
    <property type="entry name" value="Tet_transcr_reg_TetR-rel_C_sf"/>
</dbReference>
<evidence type="ECO:0000313" key="6">
    <source>
        <dbReference type="EMBL" id="WGI69304.1"/>
    </source>
</evidence>
<keyword evidence="7" id="KW-1185">Reference proteome</keyword>
<protein>
    <submittedName>
        <fullName evidence="6">TetR-like C-terminal domain-containing protein</fullName>
    </submittedName>
</protein>
<dbReference type="Gene3D" id="1.10.10.60">
    <property type="entry name" value="Homeodomain-like"/>
    <property type="match status" value="1"/>
</dbReference>
<sequence length="183" mass="20482">MAREMLRQGGRSARIQEAVHRTVQELLKNMDRGEITVPMIADKSGVTPSTIYRRWGDLSELLADVAVDRMRPVADPEDTGAMTSDFEAFILQYAEEMSSRVGRALLADVLGSLEGNAPVKCCQYTYHHLETLRERASARGETPFDLGEAVDFVVAPIVYHILFGDRELTPDYCRALVARFFGK</sequence>
<reference evidence="6 7" key="1">
    <citation type="submission" date="2023-04" db="EMBL/GenBank/DDBJ databases">
        <title>Neorhizobium petrolearium OS53, complete genome.</title>
        <authorList>
            <person name="Yu T."/>
        </authorList>
    </citation>
    <scope>NUCLEOTIDE SEQUENCE [LARGE SCALE GENOMIC DNA]</scope>
    <source>
        <strain evidence="6 7">OS53</strain>
    </source>
</reference>
<evidence type="ECO:0000256" key="1">
    <source>
        <dbReference type="ARBA" id="ARBA00023015"/>
    </source>
</evidence>
<accession>A0ABY8M6L0</accession>
<evidence type="ECO:0000313" key="7">
    <source>
        <dbReference type="Proteomes" id="UP001227095"/>
    </source>
</evidence>
<organism evidence="6 7">
    <name type="scientific">Neorhizobium petrolearium</name>
    <dbReference type="NCBI Taxonomy" id="515361"/>
    <lineage>
        <taxon>Bacteria</taxon>
        <taxon>Pseudomonadati</taxon>
        <taxon>Pseudomonadota</taxon>
        <taxon>Alphaproteobacteria</taxon>
        <taxon>Hyphomicrobiales</taxon>
        <taxon>Rhizobiaceae</taxon>
        <taxon>Rhizobium/Agrobacterium group</taxon>
        <taxon>Neorhizobium</taxon>
    </lineage>
</organism>
<evidence type="ECO:0000256" key="2">
    <source>
        <dbReference type="ARBA" id="ARBA00023125"/>
    </source>
</evidence>
<evidence type="ECO:0000256" key="4">
    <source>
        <dbReference type="PROSITE-ProRule" id="PRU00335"/>
    </source>
</evidence>
<dbReference type="InterPro" id="IPR011075">
    <property type="entry name" value="TetR_C"/>
</dbReference>
<feature type="DNA-binding region" description="H-T-H motif" evidence="4">
    <location>
        <begin position="36"/>
        <end position="55"/>
    </location>
</feature>
<dbReference type="SUPFAM" id="SSF48498">
    <property type="entry name" value="Tetracyclin repressor-like, C-terminal domain"/>
    <property type="match status" value="1"/>
</dbReference>
<evidence type="ECO:0000256" key="3">
    <source>
        <dbReference type="ARBA" id="ARBA00023163"/>
    </source>
</evidence>
<dbReference type="Gene3D" id="1.10.357.10">
    <property type="entry name" value="Tetracycline Repressor, domain 2"/>
    <property type="match status" value="1"/>
</dbReference>
<dbReference type="PROSITE" id="PS50977">
    <property type="entry name" value="HTH_TETR_2"/>
    <property type="match status" value="1"/>
</dbReference>
<dbReference type="InterPro" id="IPR001647">
    <property type="entry name" value="HTH_TetR"/>
</dbReference>
<dbReference type="EMBL" id="CP123000">
    <property type="protein sequence ID" value="WGI69304.1"/>
    <property type="molecule type" value="Genomic_DNA"/>
</dbReference>
<dbReference type="Pfam" id="PF16859">
    <property type="entry name" value="TetR_C_11"/>
    <property type="match status" value="1"/>
</dbReference>
<dbReference type="InterPro" id="IPR009057">
    <property type="entry name" value="Homeodomain-like_sf"/>
</dbReference>
<keyword evidence="1" id="KW-0805">Transcription regulation</keyword>
<feature type="domain" description="HTH tetR-type" evidence="5">
    <location>
        <begin position="13"/>
        <end position="73"/>
    </location>
</feature>